<evidence type="ECO:0000256" key="16">
    <source>
        <dbReference type="ARBA" id="ARBA00073810"/>
    </source>
</evidence>
<keyword evidence="3 17" id="KW-0479">Metal-binding</keyword>
<feature type="binding site" evidence="17">
    <location>
        <position position="150"/>
    </location>
    <ligand>
        <name>[4Fe-4S] cluster</name>
        <dbReference type="ChEBI" id="CHEBI:49883"/>
    </ligand>
</feature>
<dbReference type="InterPro" id="IPR013020">
    <property type="entry name" value="Rad3/Chl1-like"/>
</dbReference>
<evidence type="ECO:0000256" key="10">
    <source>
        <dbReference type="ARBA" id="ARBA00023014"/>
    </source>
</evidence>
<evidence type="ECO:0000256" key="5">
    <source>
        <dbReference type="ARBA" id="ARBA00022763"/>
    </source>
</evidence>
<evidence type="ECO:0000256" key="12">
    <source>
        <dbReference type="ARBA" id="ARBA00023204"/>
    </source>
</evidence>
<feature type="binding site" evidence="17">
    <location>
        <position position="178"/>
    </location>
    <ligand>
        <name>[4Fe-4S] cluster</name>
        <dbReference type="ChEBI" id="CHEBI:49883"/>
    </ligand>
</feature>
<dbReference type="InterPro" id="IPR057498">
    <property type="entry name" value="Rtel1_ARCH"/>
</dbReference>
<organism evidence="19 20">
    <name type="scientific">Chironomus riparius</name>
    <dbReference type="NCBI Taxonomy" id="315576"/>
    <lineage>
        <taxon>Eukaryota</taxon>
        <taxon>Metazoa</taxon>
        <taxon>Ecdysozoa</taxon>
        <taxon>Arthropoda</taxon>
        <taxon>Hexapoda</taxon>
        <taxon>Insecta</taxon>
        <taxon>Pterygota</taxon>
        <taxon>Neoptera</taxon>
        <taxon>Endopterygota</taxon>
        <taxon>Diptera</taxon>
        <taxon>Nematocera</taxon>
        <taxon>Chironomoidea</taxon>
        <taxon>Chironomidae</taxon>
        <taxon>Chironominae</taxon>
        <taxon>Chironomus</taxon>
    </lineage>
</organism>
<evidence type="ECO:0000256" key="8">
    <source>
        <dbReference type="ARBA" id="ARBA00022840"/>
    </source>
</evidence>
<dbReference type="InterPro" id="IPR027417">
    <property type="entry name" value="P-loop_NTPase"/>
</dbReference>
<comment type="catalytic activity">
    <reaction evidence="15 17">
        <text>ATP + H2O = ADP + phosphate + H(+)</text>
        <dbReference type="Rhea" id="RHEA:13065"/>
        <dbReference type="ChEBI" id="CHEBI:15377"/>
        <dbReference type="ChEBI" id="CHEBI:15378"/>
        <dbReference type="ChEBI" id="CHEBI:30616"/>
        <dbReference type="ChEBI" id="CHEBI:43474"/>
        <dbReference type="ChEBI" id="CHEBI:456216"/>
    </reaction>
</comment>
<dbReference type="PANTHER" id="PTHR11472:SF34">
    <property type="entry name" value="REGULATOR OF TELOMERE ELONGATION HELICASE 1"/>
    <property type="match status" value="1"/>
</dbReference>
<dbReference type="GO" id="GO:0006281">
    <property type="term" value="P:DNA repair"/>
    <property type="evidence" value="ECO:0007669"/>
    <property type="project" value="UniProtKB-UniRule"/>
</dbReference>
<keyword evidence="5 17" id="KW-0227">DNA damage</keyword>
<dbReference type="Gene3D" id="3.40.50.300">
    <property type="entry name" value="P-loop containing nucleotide triphosphate hydrolases"/>
    <property type="match status" value="2"/>
</dbReference>
<reference evidence="19" key="2">
    <citation type="submission" date="2022-10" db="EMBL/GenBank/DDBJ databases">
        <authorList>
            <consortium name="ENA_rothamsted_submissions"/>
            <consortium name="culmorum"/>
            <person name="King R."/>
        </authorList>
    </citation>
    <scope>NUCLEOTIDE SEQUENCE</scope>
</reference>
<gene>
    <name evidence="19" type="ORF">CHIRRI_LOCUS9407</name>
</gene>
<evidence type="ECO:0000313" key="20">
    <source>
        <dbReference type="Proteomes" id="UP001153620"/>
    </source>
</evidence>
<dbReference type="PROSITE" id="PS51193">
    <property type="entry name" value="HELICASE_ATP_BIND_2"/>
    <property type="match status" value="1"/>
</dbReference>
<keyword evidence="6 17" id="KW-0378">Hydrolase</keyword>
<dbReference type="GO" id="GO:0046872">
    <property type="term" value="F:metal ion binding"/>
    <property type="evidence" value="ECO:0007669"/>
    <property type="project" value="UniProtKB-UniRule"/>
</dbReference>
<comment type="similarity">
    <text evidence="17">Belongs to the helicase family. RAD3/XPD subfamily.</text>
</comment>
<name>A0A9N9WUI2_9DIPT</name>
<dbReference type="SMART" id="SM00491">
    <property type="entry name" value="HELICc2"/>
    <property type="match status" value="1"/>
</dbReference>
<dbReference type="GO" id="GO:0090657">
    <property type="term" value="P:telomeric loop disassembly"/>
    <property type="evidence" value="ECO:0007669"/>
    <property type="project" value="TreeGrafter"/>
</dbReference>
<dbReference type="Pfam" id="PF13307">
    <property type="entry name" value="Helicase_C_2"/>
    <property type="match status" value="1"/>
</dbReference>
<dbReference type="EC" id="5.6.2.-" evidence="17"/>
<keyword evidence="8 17" id="KW-0067">ATP-binding</keyword>
<dbReference type="GO" id="GO:0003678">
    <property type="term" value="F:DNA helicase activity"/>
    <property type="evidence" value="ECO:0007669"/>
    <property type="project" value="UniProtKB-UniRule"/>
</dbReference>
<keyword evidence="4 17" id="KW-0547">Nucleotide-binding</keyword>
<dbReference type="InterPro" id="IPR014013">
    <property type="entry name" value="Helic_SF1/SF2_ATP-bd_DinG/Rad3"/>
</dbReference>
<keyword evidence="2 17" id="KW-0004">4Fe-4S</keyword>
<sequence length="1002" mass="114108">MIIEIEGIKIDFPFEPYALQKDYMTKVIQALQSQQNAVLESPTGTGKTLCLLTSSLAWLLQQKNQMMSREKANLNFQAGEVMKNMKGLGFNPEDVTALIDPSTDGRQWRASTIIYTSRTHSQLTQAMRELKNSDYKDVNSVALGSRDQLCINPEVLEEGKSGTERNTMCQLKVKKRQCKFRERVDKCTSNPEVTNMPIKDIEDLVTIGKKCTACPYYLSRDLAANADIIFMPYNYLLDPRILKGFKINLIDSVVILDEAHNVEKVCEESASIQFASSDITNCINDIAHVMKMLNKEEDIMEFVDDEDVEKDFTLEDLAKLQDIMLTLEKEVDKIDSVFVKQGRTFPGSKIFDIFRAASIDQISYPMIRKLIDSLSVFLTQSSAGNLFGRKGGGLLKIMQVLEVAFDGCGDVDFNQYLKDMDRGYRVHVEIEIERKKNDSGGWISQAKLTGNPKVINYWCFNPGFGMANLLRRQVRTVILTSGTLAPLKPLISELAINIDHRLENPHIIKSNQVMVKIINAGPDKEPLCGTYDNRDNPKYIKSMGMTILGISRVTPNGVLVFFPSYPMMNNCFEMWKNTGIWQSLYEIKPILMEPRGKDEFAERIGEYYDLVKLKKGAIFMAVLRGKISEGLDFNDHNARAVIICGIPFPPMMDPRVILKKKYLDINRNNVNQLQSGQEWYVLEAVRAVNQAIGRVIRHKDDYGAIFLCDRRFHQQKTQLSRWIQPHLMKQSVGDVNFGMIIGELARFFRNLSGSMPEPPVRQENKEIKKENVDSNGYLSTTVAGNKMMRQHIKIESSNEIYGTPSLPIQKSEEFTKYCEGMQQKIKTEPQGFMGSLNREVSVIDFNSTSIGESSSSSTSIKTARSFDFSQDSENASKKRRLKMIPNANQLYSEPQSSVLEQLRSTKVRVKRSDYDRQVSSEKKEFIGELKSTISIEGYKIYLATLYSYNKKDYTIEKALDKFVILFKTSPKAVAFLRNTRSFLREEDRPALDRAIENNFVID</sequence>
<keyword evidence="7 17" id="KW-0347">Helicase</keyword>
<keyword evidence="11 17" id="KW-0238">DNA-binding</keyword>
<dbReference type="FunFam" id="3.40.50.300:FF:000431">
    <property type="entry name" value="Regulator of telomere elongation helicase 1"/>
    <property type="match status" value="1"/>
</dbReference>
<evidence type="ECO:0000256" key="7">
    <source>
        <dbReference type="ARBA" id="ARBA00022806"/>
    </source>
</evidence>
<dbReference type="CDD" id="cd18788">
    <property type="entry name" value="SF2_C_XPD"/>
    <property type="match status" value="1"/>
</dbReference>
<comment type="subcellular location">
    <subcellularLocation>
        <location evidence="1 17">Nucleus</location>
    </subcellularLocation>
</comment>
<dbReference type="SMART" id="SM00488">
    <property type="entry name" value="DEXDc2"/>
    <property type="match status" value="1"/>
</dbReference>
<dbReference type="InterPro" id="IPR045028">
    <property type="entry name" value="DinG/Rad3-like"/>
</dbReference>
<evidence type="ECO:0000256" key="17">
    <source>
        <dbReference type="HAMAP-Rule" id="MF_03065"/>
    </source>
</evidence>
<keyword evidence="10 17" id="KW-0411">Iron-sulfur</keyword>
<evidence type="ECO:0000256" key="14">
    <source>
        <dbReference type="ARBA" id="ARBA00023242"/>
    </source>
</evidence>
<dbReference type="GO" id="GO:0006260">
    <property type="term" value="P:DNA replication"/>
    <property type="evidence" value="ECO:0007669"/>
    <property type="project" value="InterPro"/>
</dbReference>
<dbReference type="GO" id="GO:0051539">
    <property type="term" value="F:4 iron, 4 sulfur cluster binding"/>
    <property type="evidence" value="ECO:0007669"/>
    <property type="project" value="UniProtKB-UniRule"/>
</dbReference>
<dbReference type="SUPFAM" id="SSF52540">
    <property type="entry name" value="P-loop containing nucleoside triphosphate hydrolases"/>
    <property type="match status" value="2"/>
</dbReference>
<dbReference type="GO" id="GO:0005524">
    <property type="term" value="F:ATP binding"/>
    <property type="evidence" value="ECO:0007669"/>
    <property type="project" value="UniProtKB-UniRule"/>
</dbReference>
<evidence type="ECO:0000256" key="1">
    <source>
        <dbReference type="ARBA" id="ARBA00004123"/>
    </source>
</evidence>
<dbReference type="InterPro" id="IPR006554">
    <property type="entry name" value="Helicase-like_DEXD_c2"/>
</dbReference>
<dbReference type="PANTHER" id="PTHR11472">
    <property type="entry name" value="DNA REPAIR DEAD HELICASE RAD3/XP-D SUBFAMILY MEMBER"/>
    <property type="match status" value="1"/>
</dbReference>
<dbReference type="GO" id="GO:0006310">
    <property type="term" value="P:DNA recombination"/>
    <property type="evidence" value="ECO:0007669"/>
    <property type="project" value="InterPro"/>
</dbReference>
<keyword evidence="9 17" id="KW-0408">Iron</keyword>
<dbReference type="Pfam" id="PF06733">
    <property type="entry name" value="DEAD_2"/>
    <property type="match status" value="1"/>
</dbReference>
<dbReference type="AlphaFoldDB" id="A0A9N9WUI2"/>
<feature type="binding site" evidence="17">
    <location>
        <position position="169"/>
    </location>
    <ligand>
        <name>[4Fe-4S] cluster</name>
        <dbReference type="ChEBI" id="CHEBI:49883"/>
    </ligand>
</feature>
<evidence type="ECO:0000259" key="18">
    <source>
        <dbReference type="PROSITE" id="PS51193"/>
    </source>
</evidence>
<proteinExistence type="inferred from homology"/>
<dbReference type="HAMAP" id="MF_03065">
    <property type="entry name" value="RTEL1"/>
    <property type="match status" value="1"/>
</dbReference>
<keyword evidence="14 17" id="KW-0539">Nucleus</keyword>
<feature type="binding site" evidence="17">
    <location>
        <position position="214"/>
    </location>
    <ligand>
        <name>[4Fe-4S] cluster</name>
        <dbReference type="ChEBI" id="CHEBI:49883"/>
    </ligand>
</feature>
<keyword evidence="12 17" id="KW-0234">DNA repair</keyword>
<reference evidence="19" key="1">
    <citation type="submission" date="2022-01" db="EMBL/GenBank/DDBJ databases">
        <authorList>
            <person name="King R."/>
        </authorList>
    </citation>
    <scope>NUCLEOTIDE SEQUENCE</scope>
</reference>
<keyword evidence="20" id="KW-1185">Reference proteome</keyword>
<feature type="domain" description="Helicase ATP-binding" evidence="18">
    <location>
        <begin position="6"/>
        <end position="306"/>
    </location>
</feature>
<evidence type="ECO:0000256" key="13">
    <source>
        <dbReference type="ARBA" id="ARBA00023235"/>
    </source>
</evidence>
<evidence type="ECO:0000313" key="19">
    <source>
        <dbReference type="EMBL" id="CAG9806552.1"/>
    </source>
</evidence>
<dbReference type="GO" id="GO:0010569">
    <property type="term" value="P:regulation of double-strand break repair via homologous recombination"/>
    <property type="evidence" value="ECO:0007669"/>
    <property type="project" value="UniProtKB-UniRule"/>
</dbReference>
<dbReference type="InterPro" id="IPR030845">
    <property type="entry name" value="RTEL1"/>
</dbReference>
<evidence type="ECO:0000256" key="4">
    <source>
        <dbReference type="ARBA" id="ARBA00022741"/>
    </source>
</evidence>
<comment type="function">
    <text evidence="17">A probable ATP-dependent DNA helicase implicated in DNA repair and the maintenance of genomic stability. Acts as an anti-recombinase to counteract toxic recombination and limit crossover during meiosis. Regulates meiotic recombination and crossover homeostasis by physically dissociating strand invasion events and thereby promotes noncrossover repair by meiotic synthesis dependent strand annealing (SDSA) as well as disassembly of D loop recombination intermediates.</text>
</comment>
<accession>A0A9N9WUI2</accession>
<keyword evidence="13 17" id="KW-0413">Isomerase</keyword>
<protein>
    <recommendedName>
        <fullName evidence="16 17">Regulator of telomere elongation helicase 1 homolog</fullName>
        <ecNumber evidence="17">5.6.2.-</ecNumber>
    </recommendedName>
</protein>
<dbReference type="GO" id="GO:0003677">
    <property type="term" value="F:DNA binding"/>
    <property type="evidence" value="ECO:0007669"/>
    <property type="project" value="UniProtKB-UniRule"/>
</dbReference>
<evidence type="ECO:0000256" key="11">
    <source>
        <dbReference type="ARBA" id="ARBA00023125"/>
    </source>
</evidence>
<dbReference type="NCBIfam" id="TIGR00604">
    <property type="entry name" value="rad3"/>
    <property type="match status" value="1"/>
</dbReference>
<dbReference type="GO" id="GO:0016818">
    <property type="term" value="F:hydrolase activity, acting on acid anhydrides, in phosphorus-containing anhydrides"/>
    <property type="evidence" value="ECO:0007669"/>
    <property type="project" value="InterPro"/>
</dbReference>
<dbReference type="Pfam" id="PF23109">
    <property type="entry name" value="ARCH_RTEL1"/>
    <property type="match status" value="1"/>
</dbReference>
<dbReference type="InterPro" id="IPR006555">
    <property type="entry name" value="ATP-dep_Helicase_C"/>
</dbReference>
<dbReference type="GO" id="GO:0045910">
    <property type="term" value="P:negative regulation of DNA recombination"/>
    <property type="evidence" value="ECO:0007669"/>
    <property type="project" value="TreeGrafter"/>
</dbReference>
<evidence type="ECO:0000256" key="2">
    <source>
        <dbReference type="ARBA" id="ARBA00022485"/>
    </source>
</evidence>
<evidence type="ECO:0000256" key="3">
    <source>
        <dbReference type="ARBA" id="ARBA00022723"/>
    </source>
</evidence>
<dbReference type="GO" id="GO:0005634">
    <property type="term" value="C:nucleus"/>
    <property type="evidence" value="ECO:0007669"/>
    <property type="project" value="UniProtKB-SubCell"/>
</dbReference>
<evidence type="ECO:0000256" key="9">
    <source>
        <dbReference type="ARBA" id="ARBA00023004"/>
    </source>
</evidence>
<dbReference type="InterPro" id="IPR010614">
    <property type="entry name" value="RAD3-like_helicase_DEAD"/>
</dbReference>
<dbReference type="GO" id="GO:0070182">
    <property type="term" value="F:DNA polymerase binding"/>
    <property type="evidence" value="ECO:0007669"/>
    <property type="project" value="TreeGrafter"/>
</dbReference>
<dbReference type="EMBL" id="OU895879">
    <property type="protein sequence ID" value="CAG9806552.1"/>
    <property type="molecule type" value="Genomic_DNA"/>
</dbReference>
<dbReference type="OrthoDB" id="19182at2759"/>
<evidence type="ECO:0000256" key="15">
    <source>
        <dbReference type="ARBA" id="ARBA00049360"/>
    </source>
</evidence>
<dbReference type="GO" id="GO:1904430">
    <property type="term" value="P:negative regulation of t-circle formation"/>
    <property type="evidence" value="ECO:0007669"/>
    <property type="project" value="TreeGrafter"/>
</dbReference>
<dbReference type="Proteomes" id="UP001153620">
    <property type="component" value="Chromosome 3"/>
</dbReference>
<evidence type="ECO:0000256" key="6">
    <source>
        <dbReference type="ARBA" id="ARBA00022801"/>
    </source>
</evidence>